<evidence type="ECO:0000313" key="8">
    <source>
        <dbReference type="RefSeq" id="XP_033366404.1"/>
    </source>
</evidence>
<evidence type="ECO:0000256" key="3">
    <source>
        <dbReference type="ARBA" id="ARBA00022553"/>
    </source>
</evidence>
<dbReference type="AlphaFoldDB" id="A0A6J3LQU6"/>
<comment type="similarity">
    <text evidence="2">Belongs to the CDK2AP family.</text>
</comment>
<dbReference type="GO" id="GO:0005634">
    <property type="term" value="C:nucleus"/>
    <property type="evidence" value="ECO:0007669"/>
    <property type="project" value="UniProtKB-SubCell"/>
</dbReference>
<organism evidence="7 8">
    <name type="scientific">Bombus vosnesenskii</name>
    <dbReference type="NCBI Taxonomy" id="207650"/>
    <lineage>
        <taxon>Eukaryota</taxon>
        <taxon>Metazoa</taxon>
        <taxon>Ecdysozoa</taxon>
        <taxon>Arthropoda</taxon>
        <taxon>Hexapoda</taxon>
        <taxon>Insecta</taxon>
        <taxon>Pterygota</taxon>
        <taxon>Neoptera</taxon>
        <taxon>Endopterygota</taxon>
        <taxon>Hymenoptera</taxon>
        <taxon>Apocrita</taxon>
        <taxon>Aculeata</taxon>
        <taxon>Apoidea</taxon>
        <taxon>Anthophila</taxon>
        <taxon>Apidae</taxon>
        <taxon>Bombus</taxon>
        <taxon>Pyrobombus</taxon>
    </lineage>
</organism>
<evidence type="ECO:0000256" key="6">
    <source>
        <dbReference type="SAM" id="MobiDB-lite"/>
    </source>
</evidence>
<dbReference type="PANTHER" id="PTHR22607:SF3">
    <property type="entry name" value="CDK2-ASSOCIATED PROTEIN 1, ISOFORM B"/>
    <property type="match status" value="1"/>
</dbReference>
<feature type="coiled-coil region" evidence="5">
    <location>
        <begin position="54"/>
        <end position="81"/>
    </location>
</feature>
<name>A0A6J3LQU6_9HYME</name>
<gene>
    <name evidence="8" type="primary">LOC117243224</name>
</gene>
<dbReference type="PANTHER" id="PTHR22607">
    <property type="entry name" value="DELETED IN ORAL CANCER 1/CDK2-ASSOCIATED PROTEIN 1"/>
    <property type="match status" value="1"/>
</dbReference>
<protein>
    <submittedName>
        <fullName evidence="8">Uncharacterized protein LOC117243224</fullName>
    </submittedName>
</protein>
<dbReference type="GO" id="GO:0005737">
    <property type="term" value="C:cytoplasm"/>
    <property type="evidence" value="ECO:0007669"/>
    <property type="project" value="TreeGrafter"/>
</dbReference>
<keyword evidence="7" id="KW-1185">Reference proteome</keyword>
<dbReference type="Pfam" id="PF09806">
    <property type="entry name" value="CDK2AP"/>
    <property type="match status" value="1"/>
</dbReference>
<keyword evidence="4" id="KW-0539">Nucleus</keyword>
<dbReference type="RefSeq" id="XP_033366404.1">
    <property type="nucleotide sequence ID" value="XM_033510513.1"/>
</dbReference>
<keyword evidence="3" id="KW-0597">Phosphoprotein</keyword>
<dbReference type="GeneID" id="117243224"/>
<evidence type="ECO:0000256" key="1">
    <source>
        <dbReference type="ARBA" id="ARBA00004123"/>
    </source>
</evidence>
<evidence type="ECO:0000256" key="2">
    <source>
        <dbReference type="ARBA" id="ARBA00008485"/>
    </source>
</evidence>
<feature type="compositionally biased region" description="Polar residues" evidence="6">
    <location>
        <begin position="1"/>
        <end position="19"/>
    </location>
</feature>
<evidence type="ECO:0000256" key="5">
    <source>
        <dbReference type="SAM" id="Coils"/>
    </source>
</evidence>
<accession>A0A6J3LQU6</accession>
<dbReference type="Gene3D" id="6.10.140.1300">
    <property type="match status" value="1"/>
</dbReference>
<dbReference type="KEGG" id="bvk:117243224"/>
<sequence length="170" mass="20040">MNNYKWSRNKGTLQLNKQGNPIKERKKNRHRLLTKPHETEEEAIIRRFHDAQRMARFRARKKKALEDVEALKKELNRRNITFETVDSIVSIAKMEQHQTYFPIQNPSIVHSACEQSKYSQLLKVIEELGRNIKLTYAGSRISIERLKLGIIKARMLVKECLLETEINSQQ</sequence>
<proteinExistence type="inferred from homology"/>
<dbReference type="InterPro" id="IPR017266">
    <property type="entry name" value="DOC_1/2"/>
</dbReference>
<evidence type="ECO:0000313" key="7">
    <source>
        <dbReference type="Proteomes" id="UP000504631"/>
    </source>
</evidence>
<keyword evidence="5" id="KW-0175">Coiled coil</keyword>
<dbReference type="Proteomes" id="UP000504631">
    <property type="component" value="Unplaced"/>
</dbReference>
<reference evidence="8" key="1">
    <citation type="submission" date="2025-08" db="UniProtKB">
        <authorList>
            <consortium name="RefSeq"/>
        </authorList>
    </citation>
    <scope>IDENTIFICATION</scope>
    <source>
        <tissue evidence="8">Muscle</tissue>
    </source>
</reference>
<comment type="subcellular location">
    <subcellularLocation>
        <location evidence="1">Nucleus</location>
    </subcellularLocation>
</comment>
<evidence type="ECO:0000256" key="4">
    <source>
        <dbReference type="ARBA" id="ARBA00023242"/>
    </source>
</evidence>
<feature type="region of interest" description="Disordered" evidence="6">
    <location>
        <begin position="1"/>
        <end position="26"/>
    </location>
</feature>